<sequence length="776" mass="81927">MRPIRRPVVALITMLALVAVQAIADPTGLLALVGWSGAGARVDAAWTWAPYVVYLPVLLGVLWWVSVRAGDRFWTLVPGVVLAVMLAQAATGLVMTWDPAIAAWAAAYVTAKAVPAALIVAAFARWFGGPSDRQKHEPGAIWVPAALFAATAPLLAGLWWTSTVYAPGVPAARPDRGVLSVVVAMVLIAGATALCLQWMRARVPGVLAGWLAALVAGGIVGLLQALIALVVDGFHGDMWPLMSAYVAVADGLSFGACLGWIAGAGAVVADRVLAKSGVRAPRFAAAGIAAVAVIAVAVTALTPPTGAAAASDDQIDSGFLRAESGVIADGEGNEVLLRGVNVNQLVDFYRPRPEVDDTTPLTEDDVAGIAAQGFNVVRLNISWSALEPTRGTLSDAYLKQIDEAVELADAHGLYVVLDMHQDSWWNEGTPADAECRAGTDPMWGYDGAPAWATKTDGAPRCQFQGRDISPASDRAFQNFYFDADGVQTALISTWAALAAEFRDEPAVAGFDLMNEPGFGETAPVTTSFLLGRFYDRAIQAIRDAGAPQIVFVEPSILWSGLGFDSGPPPRFTSDRNIVFSPHLYAESITMDRALGLPPIVSMERQFTLAQRAADAYGAPLWSGEYGYWGEDADRVEKLTRYADLEDQHRLGSAYWVWRQACGDPQGGIVDVTDALMRTDCATGEDVAPRTDLLEILGRAYPRSAPGVLTALTGDGTHVDLAGRADEQSCGLEVWVPGAVEPDVTVSGVTDVATAQVPGGWIVTGCAEGEYALSTDG</sequence>
<evidence type="ECO:0000256" key="2">
    <source>
        <dbReference type="ARBA" id="ARBA00023295"/>
    </source>
</evidence>
<evidence type="ECO:0000313" key="6">
    <source>
        <dbReference type="Proteomes" id="UP001317779"/>
    </source>
</evidence>
<keyword evidence="6" id="KW-1185">Reference proteome</keyword>
<gene>
    <name evidence="5" type="ORF">Microterr_12850</name>
</gene>
<keyword evidence="2" id="KW-0326">Glycosidase</keyword>
<protein>
    <recommendedName>
        <fullName evidence="4">Glycoside hydrolase family 5 domain-containing protein</fullName>
    </recommendedName>
</protein>
<dbReference type="RefSeq" id="WP_263795491.1">
    <property type="nucleotide sequence ID" value="NZ_AP027141.1"/>
</dbReference>
<dbReference type="PANTHER" id="PTHR31308:SF3">
    <property type="entry name" value="ENDOGLYCOCERAMIDASE"/>
    <property type="match status" value="1"/>
</dbReference>
<feature type="transmembrane region" description="Helical" evidence="3">
    <location>
        <begin position="73"/>
        <end position="95"/>
    </location>
</feature>
<feature type="transmembrane region" description="Helical" evidence="3">
    <location>
        <begin position="280"/>
        <end position="301"/>
    </location>
</feature>
<organism evidence="5 6">
    <name type="scientific">Microbacterium terricola</name>
    <dbReference type="NCBI Taxonomy" id="344163"/>
    <lineage>
        <taxon>Bacteria</taxon>
        <taxon>Bacillati</taxon>
        <taxon>Actinomycetota</taxon>
        <taxon>Actinomycetes</taxon>
        <taxon>Micrococcales</taxon>
        <taxon>Microbacteriaceae</taxon>
        <taxon>Microbacterium</taxon>
    </lineage>
</organism>
<keyword evidence="3" id="KW-1133">Transmembrane helix</keyword>
<accession>A0ABM8DYG1</accession>
<dbReference type="Proteomes" id="UP001317779">
    <property type="component" value="Chromosome"/>
</dbReference>
<evidence type="ECO:0000259" key="4">
    <source>
        <dbReference type="Pfam" id="PF00150"/>
    </source>
</evidence>
<proteinExistence type="predicted"/>
<dbReference type="EMBL" id="AP027141">
    <property type="protein sequence ID" value="BDV30625.1"/>
    <property type="molecule type" value="Genomic_DNA"/>
</dbReference>
<evidence type="ECO:0000256" key="3">
    <source>
        <dbReference type="SAM" id="Phobius"/>
    </source>
</evidence>
<evidence type="ECO:0000313" key="5">
    <source>
        <dbReference type="EMBL" id="BDV30625.1"/>
    </source>
</evidence>
<feature type="domain" description="Glycoside hydrolase family 5" evidence="4">
    <location>
        <begin position="330"/>
        <end position="659"/>
    </location>
</feature>
<keyword evidence="1" id="KW-0378">Hydrolase</keyword>
<feature type="transmembrane region" description="Helical" evidence="3">
    <location>
        <begin position="206"/>
        <end position="231"/>
    </location>
</feature>
<feature type="transmembrane region" description="Helical" evidence="3">
    <location>
        <begin position="48"/>
        <end position="66"/>
    </location>
</feature>
<dbReference type="SUPFAM" id="SSF51445">
    <property type="entry name" value="(Trans)glycosidases"/>
    <property type="match status" value="1"/>
</dbReference>
<keyword evidence="3" id="KW-0472">Membrane</keyword>
<name>A0ABM8DYG1_9MICO</name>
<dbReference type="Pfam" id="PF00150">
    <property type="entry name" value="Cellulase"/>
    <property type="match status" value="1"/>
</dbReference>
<dbReference type="InterPro" id="IPR017853">
    <property type="entry name" value="GH"/>
</dbReference>
<dbReference type="Gene3D" id="3.20.20.80">
    <property type="entry name" value="Glycosidases"/>
    <property type="match status" value="1"/>
</dbReference>
<dbReference type="InterPro" id="IPR052066">
    <property type="entry name" value="Glycosphingolipid_Hydrolases"/>
</dbReference>
<feature type="transmembrane region" description="Helical" evidence="3">
    <location>
        <begin position="139"/>
        <end position="159"/>
    </location>
</feature>
<evidence type="ECO:0000256" key="1">
    <source>
        <dbReference type="ARBA" id="ARBA00022801"/>
    </source>
</evidence>
<dbReference type="InterPro" id="IPR001547">
    <property type="entry name" value="Glyco_hydro_5"/>
</dbReference>
<feature type="transmembrane region" description="Helical" evidence="3">
    <location>
        <begin position="179"/>
        <end position="199"/>
    </location>
</feature>
<feature type="transmembrane region" description="Helical" evidence="3">
    <location>
        <begin position="101"/>
        <end position="127"/>
    </location>
</feature>
<feature type="transmembrane region" description="Helical" evidence="3">
    <location>
        <begin position="243"/>
        <end position="268"/>
    </location>
</feature>
<keyword evidence="3" id="KW-0812">Transmembrane</keyword>
<reference evidence="5 6" key="1">
    <citation type="submission" date="2022-12" db="EMBL/GenBank/DDBJ databases">
        <title>Microbacterium terricola strain KV-448 chromosome, complete genome.</title>
        <authorList>
            <person name="Oshima T."/>
            <person name="Moriya T."/>
            <person name="Bessho Y."/>
        </authorList>
    </citation>
    <scope>NUCLEOTIDE SEQUENCE [LARGE SCALE GENOMIC DNA]</scope>
    <source>
        <strain evidence="5 6">KV-448</strain>
    </source>
</reference>
<dbReference type="PANTHER" id="PTHR31308">
    <property type="match status" value="1"/>
</dbReference>